<evidence type="ECO:0000313" key="2">
    <source>
        <dbReference type="Proteomes" id="UP000789901"/>
    </source>
</evidence>
<keyword evidence="2" id="KW-1185">Reference proteome</keyword>
<dbReference type="EMBL" id="CAJVQB010009084">
    <property type="protein sequence ID" value="CAG8726513.1"/>
    <property type="molecule type" value="Genomic_DNA"/>
</dbReference>
<dbReference type="Proteomes" id="UP000789901">
    <property type="component" value="Unassembled WGS sequence"/>
</dbReference>
<organism evidence="1 2">
    <name type="scientific">Gigaspora margarita</name>
    <dbReference type="NCBI Taxonomy" id="4874"/>
    <lineage>
        <taxon>Eukaryota</taxon>
        <taxon>Fungi</taxon>
        <taxon>Fungi incertae sedis</taxon>
        <taxon>Mucoromycota</taxon>
        <taxon>Glomeromycotina</taxon>
        <taxon>Glomeromycetes</taxon>
        <taxon>Diversisporales</taxon>
        <taxon>Gigasporaceae</taxon>
        <taxon>Gigaspora</taxon>
    </lineage>
</organism>
<proteinExistence type="predicted"/>
<accession>A0ABN7V3M7</accession>
<protein>
    <submittedName>
        <fullName evidence="1">34895_t:CDS:1</fullName>
    </submittedName>
</protein>
<comment type="caution">
    <text evidence="1">The sequence shown here is derived from an EMBL/GenBank/DDBJ whole genome shotgun (WGS) entry which is preliminary data.</text>
</comment>
<gene>
    <name evidence="1" type="ORF">GMARGA_LOCUS13979</name>
</gene>
<name>A0ABN7V3M7_GIGMA</name>
<sequence>NFSADGHFFGSLFQQFSLYEFELIQGIISDFSVNSDIIGLDSFNSVHHF</sequence>
<evidence type="ECO:0000313" key="1">
    <source>
        <dbReference type="EMBL" id="CAG8726513.1"/>
    </source>
</evidence>
<feature type="non-terminal residue" evidence="1">
    <location>
        <position position="1"/>
    </location>
</feature>
<reference evidence="1 2" key="1">
    <citation type="submission" date="2021-06" db="EMBL/GenBank/DDBJ databases">
        <authorList>
            <person name="Kallberg Y."/>
            <person name="Tangrot J."/>
            <person name="Rosling A."/>
        </authorList>
    </citation>
    <scope>NUCLEOTIDE SEQUENCE [LARGE SCALE GENOMIC DNA]</scope>
    <source>
        <strain evidence="1 2">120-4 pot B 10/14</strain>
    </source>
</reference>